<dbReference type="InterPro" id="IPR013564">
    <property type="entry name" value="MurT_C"/>
</dbReference>
<keyword evidence="1" id="KW-0133">Cell shape</keyword>
<keyword evidence="5" id="KW-1185">Reference proteome</keyword>
<evidence type="ECO:0000256" key="1">
    <source>
        <dbReference type="HAMAP-Rule" id="MF_02214"/>
    </source>
</evidence>
<dbReference type="PATRIC" id="fig|713887.8.peg.21"/>
<feature type="domain" description="Mur ligase central" evidence="2">
    <location>
        <begin position="61"/>
        <end position="271"/>
    </location>
</feature>
<dbReference type="KEGG" id="cyu:UCYN_00300"/>
<dbReference type="Gene3D" id="3.40.1190.10">
    <property type="entry name" value="Mur-like, catalytic domain"/>
    <property type="match status" value="1"/>
</dbReference>
<dbReference type="HAMAP" id="MF_02214">
    <property type="entry name" value="Lipid_II_synth_MurT"/>
    <property type="match status" value="1"/>
</dbReference>
<dbReference type="PANTHER" id="PTHR23135:SF7">
    <property type="entry name" value="LIPID II ISOGLUTAMINYL SYNTHASE (GLUTAMINE-HYDROLYZING) SUBUNIT MURT"/>
    <property type="match status" value="1"/>
</dbReference>
<keyword evidence="1" id="KW-0436">Ligase</keyword>
<dbReference type="InterPro" id="IPR013221">
    <property type="entry name" value="Mur_ligase_cen"/>
</dbReference>
<comment type="catalytic activity">
    <reaction evidence="1">
        <text>beta-D-GlcNAc-(1-&gt;4)-Mur2Ac(oyl-L-Ala-gamma-D-Glu-L-Lys-D-Ala-D-Ala)-di-trans,octa-cis-undecaprenyl diphosphate + L-glutamine + ATP + H2O = beta-D-GlcNAc-(1-&gt;4)-Mur2Ac(oyl-L-Ala-D-isoglutaminyl-L-Lys-D-Ala-D-Ala)-di-trans,octa-cis-undecaprenyl diphosphate + L-glutamate + ADP + phosphate + H(+)</text>
        <dbReference type="Rhea" id="RHEA:57928"/>
        <dbReference type="ChEBI" id="CHEBI:15377"/>
        <dbReference type="ChEBI" id="CHEBI:15378"/>
        <dbReference type="ChEBI" id="CHEBI:29985"/>
        <dbReference type="ChEBI" id="CHEBI:30616"/>
        <dbReference type="ChEBI" id="CHEBI:43474"/>
        <dbReference type="ChEBI" id="CHEBI:58359"/>
        <dbReference type="ChEBI" id="CHEBI:60033"/>
        <dbReference type="ChEBI" id="CHEBI:62233"/>
        <dbReference type="ChEBI" id="CHEBI:456216"/>
        <dbReference type="EC" id="6.3.5.13"/>
    </reaction>
</comment>
<reference evidence="4 5" key="1">
    <citation type="journal article" date="2010" name="Nature">
        <title>Metabolic streamlining in an open-ocean nitrogen-fixing cyanobacterium.</title>
        <authorList>
            <person name="Tripp H.J."/>
            <person name="Bench S.R."/>
            <person name="Turk K.A."/>
            <person name="Foster R.A."/>
            <person name="Desany B.A."/>
            <person name="Niazi F."/>
            <person name="Affourtit J.P."/>
            <person name="Zehr J.P."/>
        </authorList>
    </citation>
    <scope>NUCLEOTIDE SEQUENCE [LARGE SCALE GENOMIC DNA]</scope>
    <source>
        <strain evidence="5">ALOHA</strain>
    </source>
</reference>
<keyword evidence="1" id="KW-0067">ATP-binding</keyword>
<evidence type="ECO:0000313" key="4">
    <source>
        <dbReference type="EMBL" id="ADB94786.1"/>
    </source>
</evidence>
<dbReference type="Proteomes" id="UP000001405">
    <property type="component" value="Chromosome"/>
</dbReference>
<comment type="pathway">
    <text evidence="1">Cell wall biogenesis; peptidoglycan biosynthesis.</text>
</comment>
<name>D3EMT6_ATETH</name>
<dbReference type="Pfam" id="PF08245">
    <property type="entry name" value="Mur_ligase_M"/>
    <property type="match status" value="1"/>
</dbReference>
<comment type="subunit">
    <text evidence="1">Forms a heterodimer with GatD.</text>
</comment>
<dbReference type="GO" id="GO:0005524">
    <property type="term" value="F:ATP binding"/>
    <property type="evidence" value="ECO:0007669"/>
    <property type="project" value="UniProtKB-UniRule"/>
</dbReference>
<accession>D3EMT6</accession>
<keyword evidence="1" id="KW-0573">Peptidoglycan synthesis</keyword>
<evidence type="ECO:0000313" key="5">
    <source>
        <dbReference type="Proteomes" id="UP000001405"/>
    </source>
</evidence>
<dbReference type="STRING" id="1453429.UCYN_00300"/>
<dbReference type="HOGENOM" id="CLU_041534_0_0_3"/>
<evidence type="ECO:0000259" key="2">
    <source>
        <dbReference type="Pfam" id="PF08245"/>
    </source>
</evidence>
<dbReference type="EC" id="6.3.5.13" evidence="1"/>
<dbReference type="SUPFAM" id="SSF53623">
    <property type="entry name" value="MurD-like peptide ligases, catalytic domain"/>
    <property type="match status" value="1"/>
</dbReference>
<dbReference type="InterPro" id="IPR043703">
    <property type="entry name" value="Lipid_II_synth_MurT"/>
</dbReference>
<comment type="catalytic activity">
    <reaction evidence="1">
        <text>beta-D-GlcNAc-(1-&gt;4)-Mur2Ac(oyl-L-Ala-gamma-D-O-P-Glu-L-Lys-D-Ala-D-Ala)-di-trans,octa-cis-undecaprenyl diphosphate + NH4(+) = beta-D-GlcNAc-(1-&gt;4)-Mur2Ac(oyl-L-Ala-D-isoglutaminyl-L-Lys-D-Ala-D-Ala)-di-trans,octa-cis-undecaprenyl diphosphate + phosphate + H(+)</text>
        <dbReference type="Rhea" id="RHEA:57932"/>
        <dbReference type="ChEBI" id="CHEBI:15378"/>
        <dbReference type="ChEBI" id="CHEBI:28938"/>
        <dbReference type="ChEBI" id="CHEBI:43474"/>
        <dbReference type="ChEBI" id="CHEBI:62233"/>
        <dbReference type="ChEBI" id="CHEBI:143132"/>
    </reaction>
</comment>
<feature type="binding site" evidence="1">
    <location>
        <position position="216"/>
    </location>
    <ligand>
        <name>Zn(2+)</name>
        <dbReference type="ChEBI" id="CHEBI:29105"/>
    </ligand>
</feature>
<feature type="domain" description="Lipid II isoglutaminyl synthase (glutamine-hydrolyzing) subunit MurT C-terminal" evidence="3">
    <location>
        <begin position="313"/>
        <end position="433"/>
    </location>
</feature>
<dbReference type="GO" id="GO:0140282">
    <property type="term" value="F:carbon-nitrogen ligase activity on lipid II"/>
    <property type="evidence" value="ECO:0007669"/>
    <property type="project" value="UniProtKB-UniRule"/>
</dbReference>
<dbReference type="UniPathway" id="UPA00219"/>
<feature type="binding site" evidence="1">
    <location>
        <position position="238"/>
    </location>
    <ligand>
        <name>Zn(2+)</name>
        <dbReference type="ChEBI" id="CHEBI:29105"/>
    </ligand>
</feature>
<keyword evidence="1" id="KW-0961">Cell wall biogenesis/degradation</keyword>
<dbReference type="GO" id="GO:0008360">
    <property type="term" value="P:regulation of cell shape"/>
    <property type="evidence" value="ECO:0007669"/>
    <property type="project" value="UniProtKB-KW"/>
</dbReference>
<keyword evidence="1" id="KW-0479">Metal-binding</keyword>
<keyword evidence="1" id="KW-0547">Nucleotide-binding</keyword>
<feature type="binding site" evidence="1">
    <location>
        <position position="219"/>
    </location>
    <ligand>
        <name>Zn(2+)</name>
        <dbReference type="ChEBI" id="CHEBI:29105"/>
    </ligand>
</feature>
<dbReference type="GO" id="GO:0009252">
    <property type="term" value="P:peptidoglycan biosynthetic process"/>
    <property type="evidence" value="ECO:0007669"/>
    <property type="project" value="UniProtKB-UniRule"/>
</dbReference>
<dbReference type="InterPro" id="IPR036565">
    <property type="entry name" value="Mur-like_cat_sf"/>
</dbReference>
<feature type="binding site" evidence="1">
    <location>
        <position position="241"/>
    </location>
    <ligand>
        <name>Zn(2+)</name>
        <dbReference type="ChEBI" id="CHEBI:29105"/>
    </ligand>
</feature>
<dbReference type="AlphaFoldDB" id="D3EMT6"/>
<feature type="active site" evidence="1">
    <location>
        <position position="352"/>
    </location>
</feature>
<gene>
    <name evidence="1" type="primary">murT</name>
    <name evidence="4" type="ordered locus">UCYN_00300</name>
</gene>
<dbReference type="Pfam" id="PF08353">
    <property type="entry name" value="MurT_C"/>
    <property type="match status" value="1"/>
</dbReference>
<evidence type="ECO:0000259" key="3">
    <source>
        <dbReference type="Pfam" id="PF08353"/>
    </source>
</evidence>
<keyword evidence="1" id="KW-0862">Zinc</keyword>
<proteinExistence type="inferred from homology"/>
<dbReference type="GO" id="GO:0008270">
    <property type="term" value="F:zinc ion binding"/>
    <property type="evidence" value="ECO:0007669"/>
    <property type="project" value="UniProtKB-UniRule"/>
</dbReference>
<organism evidence="5">
    <name type="scientific">Atelocyanobacterium thalassa (isolate ALOHA)</name>
    <dbReference type="NCBI Taxonomy" id="1453429"/>
    <lineage>
        <taxon>Bacteria</taxon>
        <taxon>Bacillati</taxon>
        <taxon>Cyanobacteriota</taxon>
        <taxon>Cyanophyceae</taxon>
        <taxon>Oscillatoriophycideae</taxon>
        <taxon>Chroococcales</taxon>
        <taxon>Aphanothecaceae</taxon>
        <taxon>Candidatus Atelocyanobacterium</taxon>
        <taxon>Candidatus Atelocyanobacterium thalassae</taxon>
    </lineage>
</organism>
<comment type="catalytic activity">
    <reaction evidence="1">
        <text>beta-D-GlcNAc-(1-&gt;4)-Mur2Ac(oyl-L-Ala-gamma-D-Glu-L-Lys-D-Ala-D-Ala)-di-trans,octa-cis-undecaprenyl diphosphate + ATP = beta-D-GlcNAc-(1-&gt;4)-Mur2Ac(oyl-L-Ala-gamma-D-O-P-Glu-L-Lys-D-Ala-D-Ala)-di-trans,octa-cis-undecaprenyl diphosphate + ADP</text>
        <dbReference type="Rhea" id="RHEA:59488"/>
        <dbReference type="ChEBI" id="CHEBI:30616"/>
        <dbReference type="ChEBI" id="CHEBI:60033"/>
        <dbReference type="ChEBI" id="CHEBI:143132"/>
        <dbReference type="ChEBI" id="CHEBI:456216"/>
    </reaction>
</comment>
<dbReference type="EMBL" id="CP001842">
    <property type="protein sequence ID" value="ADB94786.1"/>
    <property type="molecule type" value="Genomic_DNA"/>
</dbReference>
<dbReference type="PANTHER" id="PTHR23135">
    <property type="entry name" value="MUR LIGASE FAMILY MEMBER"/>
    <property type="match status" value="1"/>
</dbReference>
<dbReference type="GO" id="GO:0016881">
    <property type="term" value="F:acid-amino acid ligase activity"/>
    <property type="evidence" value="ECO:0007669"/>
    <property type="project" value="InterPro"/>
</dbReference>
<dbReference type="GO" id="GO:0071555">
    <property type="term" value="P:cell wall organization"/>
    <property type="evidence" value="ECO:0007669"/>
    <property type="project" value="UniProtKB-KW"/>
</dbReference>
<comment type="function">
    <text evidence="1">The lipid II isoglutaminyl synthase complex catalyzes the formation of alpha-D-isoglutamine in the cell wall lipid II stem peptide. The MurT subunit catalyzes the ATP-dependent amidation of D-glutamate residue of lipid II, converting it to an isoglutamine residue.</text>
</comment>
<comment type="similarity">
    <text evidence="1">Belongs to the MurCDEF family. MurT subfamily.</text>
</comment>
<sequence>MLDNIQLVLSIGVAKITTSIVRFLKLGAASVLPGAISRYFYPKILSKLCEQVTEGIVIVIGTNGKTTTSLLLRTILENQGWKVTHNRTGANLVNGLITALLEDTNIIGKLTTDFAILEVDENIIALLLKECKPKIIIGLNLFRDQLDRYGEVDSISLAWQKAISPLPHETTIILNADDPTLSYLGQQLSQQTFYFGLSESEQYLEEIPHAADSIYCPSCGHILKYEGFYLSHLGDFYCSRCSFKKSQLDLISKDWPQILVGIHNKYNTLAAGLASRKLGVEMPKIFSTVKTFKPAFGRAEELTVNDKKICILLSKNPVGMNETIKIVNNSKKEGCSSTTLLILNDRIPDGIDVSWIWDVDTELLVKLGGNLIVSGDRSYDMALRLKYSQQNLISSNSIFNLIVEENLNEAIKIALNLTTKTETLYIVPTYSAMLEVREIIIGRKIL</sequence>
<protein>
    <recommendedName>
        <fullName evidence="1">Lipid II isoglutaminyl synthase (glutamine-hydrolyzing) subunit MurT</fullName>
        <ecNumber evidence="1">6.3.5.13</ecNumber>
    </recommendedName>
</protein>